<reference evidence="1" key="2">
    <citation type="journal article" date="2015" name="Data Brief">
        <title>Shoot transcriptome of the giant reed, Arundo donax.</title>
        <authorList>
            <person name="Barrero R.A."/>
            <person name="Guerrero F.D."/>
            <person name="Moolhuijzen P."/>
            <person name="Goolsby J.A."/>
            <person name="Tidwell J."/>
            <person name="Bellgard S.E."/>
            <person name="Bellgard M.I."/>
        </authorList>
    </citation>
    <scope>NUCLEOTIDE SEQUENCE</scope>
    <source>
        <tissue evidence="1">Shoot tissue taken approximately 20 cm above the soil surface</tissue>
    </source>
</reference>
<sequence length="48" mass="5724">MFLKILKKLSSMISVKIWHHTKFENRTQLYLQDTKMTSVEHICTKGQT</sequence>
<protein>
    <submittedName>
        <fullName evidence="1">Uncharacterized protein</fullName>
    </submittedName>
</protein>
<evidence type="ECO:0000313" key="1">
    <source>
        <dbReference type="EMBL" id="JAD21055.1"/>
    </source>
</evidence>
<organism evidence="1">
    <name type="scientific">Arundo donax</name>
    <name type="common">Giant reed</name>
    <name type="synonym">Donax arundinaceus</name>
    <dbReference type="NCBI Taxonomy" id="35708"/>
    <lineage>
        <taxon>Eukaryota</taxon>
        <taxon>Viridiplantae</taxon>
        <taxon>Streptophyta</taxon>
        <taxon>Embryophyta</taxon>
        <taxon>Tracheophyta</taxon>
        <taxon>Spermatophyta</taxon>
        <taxon>Magnoliopsida</taxon>
        <taxon>Liliopsida</taxon>
        <taxon>Poales</taxon>
        <taxon>Poaceae</taxon>
        <taxon>PACMAD clade</taxon>
        <taxon>Arundinoideae</taxon>
        <taxon>Arundineae</taxon>
        <taxon>Arundo</taxon>
    </lineage>
</organism>
<accession>A0A0A8Y7F1</accession>
<dbReference type="EMBL" id="GBRH01276840">
    <property type="protein sequence ID" value="JAD21055.1"/>
    <property type="molecule type" value="Transcribed_RNA"/>
</dbReference>
<dbReference type="AlphaFoldDB" id="A0A0A8Y7F1"/>
<proteinExistence type="predicted"/>
<reference evidence="1" key="1">
    <citation type="submission" date="2014-09" db="EMBL/GenBank/DDBJ databases">
        <authorList>
            <person name="Magalhaes I.L.F."/>
            <person name="Oliveira U."/>
            <person name="Santos F.R."/>
            <person name="Vidigal T.H.D.A."/>
            <person name="Brescovit A.D."/>
            <person name="Santos A.J."/>
        </authorList>
    </citation>
    <scope>NUCLEOTIDE SEQUENCE</scope>
    <source>
        <tissue evidence="1">Shoot tissue taken approximately 20 cm above the soil surface</tissue>
    </source>
</reference>
<name>A0A0A8Y7F1_ARUDO</name>